<sequence length="83" mass="8739">MTTVSYNARERRVVIDDDGWPVDADRVASAITACGEPDHLLVVDLTYLPSVPAAISDAVDAACRELQAGGCPVRVWTAAPVSA</sequence>
<comment type="caution">
    <text evidence="1">The sequence shown here is derived from an EMBL/GenBank/DDBJ whole genome shotgun (WGS) entry which is preliminary data.</text>
</comment>
<dbReference type="RefSeq" id="WP_157340196.1">
    <property type="nucleotide sequence ID" value="NZ_WSEK01000004.1"/>
</dbReference>
<evidence type="ECO:0000313" key="1">
    <source>
        <dbReference type="EMBL" id="MVQ48120.1"/>
    </source>
</evidence>
<protein>
    <submittedName>
        <fullName evidence="1">Uncharacterized protein</fullName>
    </submittedName>
</protein>
<gene>
    <name evidence="1" type="ORF">GON03_02930</name>
</gene>
<name>A0A6L6XM08_9ACTN</name>
<accession>A0A6L6XM08</accession>
<dbReference type="Proteomes" id="UP000473525">
    <property type="component" value="Unassembled WGS sequence"/>
</dbReference>
<reference evidence="1 2" key="1">
    <citation type="submission" date="2019-12" db="EMBL/GenBank/DDBJ databases">
        <authorList>
            <person name="Huq M.A."/>
        </authorList>
    </citation>
    <scope>NUCLEOTIDE SEQUENCE [LARGE SCALE GENOMIC DNA]</scope>
    <source>
        <strain evidence="1 2">MAH-18</strain>
    </source>
</reference>
<dbReference type="EMBL" id="WSEK01000004">
    <property type="protein sequence ID" value="MVQ48120.1"/>
    <property type="molecule type" value="Genomic_DNA"/>
</dbReference>
<evidence type="ECO:0000313" key="2">
    <source>
        <dbReference type="Proteomes" id="UP000473525"/>
    </source>
</evidence>
<keyword evidence="2" id="KW-1185">Reference proteome</keyword>
<dbReference type="AlphaFoldDB" id="A0A6L6XM08"/>
<organism evidence="1 2">
    <name type="scientific">Nocardioides agri</name>
    <dbReference type="NCBI Taxonomy" id="2682843"/>
    <lineage>
        <taxon>Bacteria</taxon>
        <taxon>Bacillati</taxon>
        <taxon>Actinomycetota</taxon>
        <taxon>Actinomycetes</taxon>
        <taxon>Propionibacteriales</taxon>
        <taxon>Nocardioidaceae</taxon>
        <taxon>Nocardioides</taxon>
    </lineage>
</organism>
<proteinExistence type="predicted"/>